<comment type="caution">
    <text evidence="2">The sequence shown here is derived from an EMBL/GenBank/DDBJ whole genome shotgun (WGS) entry which is preliminary data.</text>
</comment>
<keyword evidence="1" id="KW-0472">Membrane</keyword>
<reference evidence="2 3" key="1">
    <citation type="submission" date="2019-02" db="EMBL/GenBank/DDBJ databases">
        <title>Prokaryotic population dynamics and viral predation in marine succession experiment using metagenomics: the confinement effect.</title>
        <authorList>
            <person name="Haro-Moreno J.M."/>
            <person name="Rodriguez-Valera F."/>
            <person name="Lopez-Perez M."/>
        </authorList>
    </citation>
    <scope>NUCLEOTIDE SEQUENCE [LARGE SCALE GENOMIC DNA]</scope>
    <source>
        <strain evidence="2">MED-G170</strain>
    </source>
</reference>
<name>A0A520M9G2_9GAMM</name>
<accession>A0A520M9G2</accession>
<feature type="transmembrane region" description="Helical" evidence="1">
    <location>
        <begin position="46"/>
        <end position="68"/>
    </location>
</feature>
<protein>
    <recommendedName>
        <fullName evidence="4">DUF423 domain-containing protein</fullName>
    </recommendedName>
</protein>
<evidence type="ECO:0000256" key="1">
    <source>
        <dbReference type="SAM" id="Phobius"/>
    </source>
</evidence>
<organism evidence="2 3">
    <name type="scientific">SAR92 clade bacterium</name>
    <dbReference type="NCBI Taxonomy" id="2315479"/>
    <lineage>
        <taxon>Bacteria</taxon>
        <taxon>Pseudomonadati</taxon>
        <taxon>Pseudomonadota</taxon>
        <taxon>Gammaproteobacteria</taxon>
        <taxon>Cellvibrionales</taxon>
        <taxon>Porticoccaceae</taxon>
        <taxon>SAR92 clade</taxon>
    </lineage>
</organism>
<feature type="transmembrane region" description="Helical" evidence="1">
    <location>
        <begin position="74"/>
        <end position="93"/>
    </location>
</feature>
<keyword evidence="1" id="KW-1133">Transmembrane helix</keyword>
<dbReference type="AlphaFoldDB" id="A0A520M9G2"/>
<dbReference type="Proteomes" id="UP000315889">
    <property type="component" value="Unassembled WGS sequence"/>
</dbReference>
<feature type="transmembrane region" description="Helical" evidence="1">
    <location>
        <begin position="100"/>
        <end position="119"/>
    </location>
</feature>
<gene>
    <name evidence="2" type="ORF">EVB03_10250</name>
</gene>
<evidence type="ECO:0000313" key="3">
    <source>
        <dbReference type="Proteomes" id="UP000315889"/>
    </source>
</evidence>
<keyword evidence="1" id="KW-0812">Transmembrane</keyword>
<evidence type="ECO:0008006" key="4">
    <source>
        <dbReference type="Google" id="ProtNLM"/>
    </source>
</evidence>
<evidence type="ECO:0000313" key="2">
    <source>
        <dbReference type="EMBL" id="RZO17867.1"/>
    </source>
</evidence>
<feature type="transmembrane region" description="Helical" evidence="1">
    <location>
        <begin position="6"/>
        <end position="25"/>
    </location>
</feature>
<proteinExistence type="predicted"/>
<sequence>MDYWFLMAAAAISLVGIVFHGFIGGKIYISNVNDSDMETLTKSLSIVSWHVFTIFLFASASTLIYIAYNPEFTIAVYPIIGINLLGSLLFVFLGLGRHRALLRMPGAVLMGTTALLAWLGI</sequence>
<dbReference type="EMBL" id="SHBP01000034">
    <property type="protein sequence ID" value="RZO17867.1"/>
    <property type="molecule type" value="Genomic_DNA"/>
</dbReference>